<dbReference type="Pfam" id="PF13730">
    <property type="entry name" value="HTH_36"/>
    <property type="match status" value="1"/>
</dbReference>
<organism evidence="1 2">
    <name type="scientific">Christiangramia lutea</name>
    <dbReference type="NCBI Taxonomy" id="1607951"/>
    <lineage>
        <taxon>Bacteria</taxon>
        <taxon>Pseudomonadati</taxon>
        <taxon>Bacteroidota</taxon>
        <taxon>Flavobacteriia</taxon>
        <taxon>Flavobacteriales</taxon>
        <taxon>Flavobacteriaceae</taxon>
        <taxon>Christiangramia</taxon>
    </lineage>
</organism>
<dbReference type="InterPro" id="IPR036390">
    <property type="entry name" value="WH_DNA-bd_sf"/>
</dbReference>
<dbReference type="EMBL" id="JAKVTV010000002">
    <property type="protein sequence ID" value="MCH4822988.1"/>
    <property type="molecule type" value="Genomic_DNA"/>
</dbReference>
<gene>
    <name evidence="1" type="ORF">ML462_07355</name>
</gene>
<sequence length="259" mass="29980">MKYLKLRKLNKEHCNIENNDLQLCVVFTIDTVSDLKLLLYILQFENGQFYASTKDIARKVGLKESTIKSSFKRLENMGIIKRNTASNQDKGFGGKTRYVDVDEDRLIALYNEKKTFQNNMNDKKGTVPVEPLKEKKNQSGKLEIGAVDIEDHCFTNTSRNLNDDCDATIIGDNQKYLKFDNPNIKELLGNYVDIGVRNNQDLITVIDQVWTKHRVDNNIQLFNIIDFHTYLTRFKDDQLMNPIIEKFSNDLSGMQNLKI</sequence>
<dbReference type="AlphaFoldDB" id="A0A9X2ABC3"/>
<name>A0A9X2ABC3_9FLAO</name>
<protein>
    <submittedName>
        <fullName evidence="1">Helix-turn-helix domain-containing protein</fullName>
    </submittedName>
</protein>
<proteinExistence type="predicted"/>
<dbReference type="InterPro" id="IPR036388">
    <property type="entry name" value="WH-like_DNA-bd_sf"/>
</dbReference>
<comment type="caution">
    <text evidence="1">The sequence shown here is derived from an EMBL/GenBank/DDBJ whole genome shotgun (WGS) entry which is preliminary data.</text>
</comment>
<accession>A0A9X2ABC3</accession>
<dbReference type="Proteomes" id="UP001139226">
    <property type="component" value="Unassembled WGS sequence"/>
</dbReference>
<dbReference type="RefSeq" id="WP_240713160.1">
    <property type="nucleotide sequence ID" value="NZ_JAKVTV010000002.1"/>
</dbReference>
<dbReference type="Gene3D" id="1.10.10.10">
    <property type="entry name" value="Winged helix-like DNA-binding domain superfamily/Winged helix DNA-binding domain"/>
    <property type="match status" value="1"/>
</dbReference>
<evidence type="ECO:0000313" key="1">
    <source>
        <dbReference type="EMBL" id="MCH4822988.1"/>
    </source>
</evidence>
<dbReference type="SUPFAM" id="SSF46785">
    <property type="entry name" value="Winged helix' DNA-binding domain"/>
    <property type="match status" value="1"/>
</dbReference>
<evidence type="ECO:0000313" key="2">
    <source>
        <dbReference type="Proteomes" id="UP001139226"/>
    </source>
</evidence>
<keyword evidence="2" id="KW-1185">Reference proteome</keyword>
<reference evidence="1" key="1">
    <citation type="submission" date="2022-03" db="EMBL/GenBank/DDBJ databases">
        <title>Gramella crocea sp. nov., isolated from activated sludge of a seafood processing plant.</title>
        <authorList>
            <person name="Zhang X."/>
        </authorList>
    </citation>
    <scope>NUCLEOTIDE SEQUENCE</scope>
    <source>
        <strain evidence="1">YJ019</strain>
    </source>
</reference>